<dbReference type="SUPFAM" id="SSF46785">
    <property type="entry name" value="Winged helix' DNA-binding domain"/>
    <property type="match status" value="1"/>
</dbReference>
<evidence type="ECO:0000313" key="6">
    <source>
        <dbReference type="Proteomes" id="UP000284277"/>
    </source>
</evidence>
<keyword evidence="3" id="KW-0804">Transcription</keyword>
<dbReference type="SMART" id="SM00895">
    <property type="entry name" value="FCD"/>
    <property type="match status" value="1"/>
</dbReference>
<name>A0A419T1E6_9FIRM</name>
<gene>
    <name evidence="5" type="ORF">BET01_20440</name>
</gene>
<dbReference type="GO" id="GO:0003700">
    <property type="term" value="F:DNA-binding transcription factor activity"/>
    <property type="evidence" value="ECO:0007669"/>
    <property type="project" value="InterPro"/>
</dbReference>
<dbReference type="EMBL" id="MCIA01000019">
    <property type="protein sequence ID" value="RKD31400.1"/>
    <property type="molecule type" value="Genomic_DNA"/>
</dbReference>
<accession>A0A419T1E6</accession>
<keyword evidence="2" id="KW-0238">DNA-binding</keyword>
<dbReference type="GO" id="GO:0003677">
    <property type="term" value="F:DNA binding"/>
    <property type="evidence" value="ECO:0007669"/>
    <property type="project" value="UniProtKB-KW"/>
</dbReference>
<protein>
    <recommendedName>
        <fullName evidence="4">HTH gntR-type domain-containing protein</fullName>
    </recommendedName>
</protein>
<sequence>MEKRNLKEIVYSEVMKSIYSSEYNPHKIITENELIKRFGYSKSPIRDALVSLCHEGVLKSIPRYGYEVVPLTAEDIHHIQEYRKVVETSFLRLGFSNITDRELASLEELNKSCWKETEDLMERWIHNADFHTALISFAKNPFVYEELQRCMNVLGRAYAQLHWDKWNRFSLLNDMKNHDLIIQSLKEKNIEQAVFHLENDLNDFGA</sequence>
<dbReference type="InterPro" id="IPR008920">
    <property type="entry name" value="TF_FadR/GntR_C"/>
</dbReference>
<reference evidence="5 6" key="1">
    <citation type="submission" date="2016-08" db="EMBL/GenBank/DDBJ databases">
        <title>A new outlook on sporulation: Clostridium algidixylanolyticum.</title>
        <authorList>
            <person name="Poppleton D.I."/>
            <person name="Gribaldo S."/>
        </authorList>
    </citation>
    <scope>NUCLEOTIDE SEQUENCE [LARGE SCALE GENOMIC DNA]</scope>
    <source>
        <strain evidence="5 6">SPL73</strain>
    </source>
</reference>
<dbReference type="RefSeq" id="WP_120197067.1">
    <property type="nucleotide sequence ID" value="NZ_MCIA01000019.1"/>
</dbReference>
<dbReference type="InterPro" id="IPR036390">
    <property type="entry name" value="WH_DNA-bd_sf"/>
</dbReference>
<dbReference type="PANTHER" id="PTHR43537:SF5">
    <property type="entry name" value="UXU OPERON TRANSCRIPTIONAL REGULATOR"/>
    <property type="match status" value="1"/>
</dbReference>
<evidence type="ECO:0000256" key="1">
    <source>
        <dbReference type="ARBA" id="ARBA00023015"/>
    </source>
</evidence>
<dbReference type="Pfam" id="PF00392">
    <property type="entry name" value="GntR"/>
    <property type="match status" value="1"/>
</dbReference>
<dbReference type="SUPFAM" id="SSF48008">
    <property type="entry name" value="GntR ligand-binding domain-like"/>
    <property type="match status" value="1"/>
</dbReference>
<evidence type="ECO:0000256" key="3">
    <source>
        <dbReference type="ARBA" id="ARBA00023163"/>
    </source>
</evidence>
<proteinExistence type="predicted"/>
<evidence type="ECO:0000259" key="4">
    <source>
        <dbReference type="PROSITE" id="PS50949"/>
    </source>
</evidence>
<comment type="caution">
    <text evidence="5">The sequence shown here is derived from an EMBL/GenBank/DDBJ whole genome shotgun (WGS) entry which is preliminary data.</text>
</comment>
<dbReference type="Gene3D" id="1.20.120.530">
    <property type="entry name" value="GntR ligand-binding domain-like"/>
    <property type="match status" value="1"/>
</dbReference>
<evidence type="ECO:0000256" key="2">
    <source>
        <dbReference type="ARBA" id="ARBA00023125"/>
    </source>
</evidence>
<dbReference type="AlphaFoldDB" id="A0A419T1E6"/>
<feature type="domain" description="HTH gntR-type" evidence="4">
    <location>
        <begin position="4"/>
        <end position="71"/>
    </location>
</feature>
<dbReference type="PROSITE" id="PS50949">
    <property type="entry name" value="HTH_GNTR"/>
    <property type="match status" value="1"/>
</dbReference>
<dbReference type="OrthoDB" id="5449at2"/>
<dbReference type="PANTHER" id="PTHR43537">
    <property type="entry name" value="TRANSCRIPTIONAL REGULATOR, GNTR FAMILY"/>
    <property type="match status" value="1"/>
</dbReference>
<dbReference type="InterPro" id="IPR036388">
    <property type="entry name" value="WH-like_DNA-bd_sf"/>
</dbReference>
<dbReference type="InterPro" id="IPR000524">
    <property type="entry name" value="Tscrpt_reg_HTH_GntR"/>
</dbReference>
<dbReference type="Pfam" id="PF07729">
    <property type="entry name" value="FCD"/>
    <property type="match status" value="1"/>
</dbReference>
<keyword evidence="6" id="KW-1185">Reference proteome</keyword>
<dbReference type="Proteomes" id="UP000284277">
    <property type="component" value="Unassembled WGS sequence"/>
</dbReference>
<dbReference type="Gene3D" id="1.10.10.10">
    <property type="entry name" value="Winged helix-like DNA-binding domain superfamily/Winged helix DNA-binding domain"/>
    <property type="match status" value="1"/>
</dbReference>
<evidence type="ECO:0000313" key="5">
    <source>
        <dbReference type="EMBL" id="RKD31400.1"/>
    </source>
</evidence>
<dbReference type="InterPro" id="IPR011711">
    <property type="entry name" value="GntR_C"/>
</dbReference>
<organism evidence="5 6">
    <name type="scientific">Lacrimispora algidixylanolytica</name>
    <dbReference type="NCBI Taxonomy" id="94868"/>
    <lineage>
        <taxon>Bacteria</taxon>
        <taxon>Bacillati</taxon>
        <taxon>Bacillota</taxon>
        <taxon>Clostridia</taxon>
        <taxon>Lachnospirales</taxon>
        <taxon>Lachnospiraceae</taxon>
        <taxon>Lacrimispora</taxon>
    </lineage>
</organism>
<keyword evidence="1" id="KW-0805">Transcription regulation</keyword>